<dbReference type="InterPro" id="IPR010920">
    <property type="entry name" value="LSM_dom_sf"/>
</dbReference>
<dbReference type="GO" id="GO:0000398">
    <property type="term" value="P:mRNA splicing, via spliceosome"/>
    <property type="evidence" value="ECO:0007669"/>
    <property type="project" value="InterPro"/>
</dbReference>
<evidence type="ECO:0000256" key="5">
    <source>
        <dbReference type="ARBA" id="ARBA00022884"/>
    </source>
</evidence>
<dbReference type="PANTHER" id="PTHR23338">
    <property type="entry name" value="SMALL NUCLEAR RIBONUCLEOPROTEIN SM"/>
    <property type="match status" value="1"/>
</dbReference>
<keyword evidence="7 10" id="KW-0539">Nucleus</keyword>
<keyword evidence="4 10" id="KW-0747">Spliceosome</keyword>
<evidence type="ECO:0000256" key="10">
    <source>
        <dbReference type="RuleBase" id="RU365049"/>
    </source>
</evidence>
<dbReference type="Gene3D" id="2.30.30.100">
    <property type="match status" value="1"/>
</dbReference>
<dbReference type="AlphaFoldDB" id="A0A438MW54"/>
<gene>
    <name evidence="10" type="primary">LSM4</name>
    <name evidence="12" type="ORF">B0A52_08381</name>
</gene>
<dbReference type="SMART" id="SM00651">
    <property type="entry name" value="Sm"/>
    <property type="match status" value="1"/>
</dbReference>
<dbReference type="Proteomes" id="UP000288859">
    <property type="component" value="Unassembled WGS sequence"/>
</dbReference>
<organism evidence="12 13">
    <name type="scientific">Exophiala mesophila</name>
    <name type="common">Black yeast-like fungus</name>
    <dbReference type="NCBI Taxonomy" id="212818"/>
    <lineage>
        <taxon>Eukaryota</taxon>
        <taxon>Fungi</taxon>
        <taxon>Dikarya</taxon>
        <taxon>Ascomycota</taxon>
        <taxon>Pezizomycotina</taxon>
        <taxon>Eurotiomycetes</taxon>
        <taxon>Chaetothyriomycetidae</taxon>
        <taxon>Chaetothyriales</taxon>
        <taxon>Herpotrichiellaceae</taxon>
        <taxon>Exophiala</taxon>
    </lineage>
</organism>
<dbReference type="GO" id="GO:0097525">
    <property type="term" value="C:spliceosomal snRNP complex"/>
    <property type="evidence" value="ECO:0007669"/>
    <property type="project" value="UniProtKB-ARBA"/>
</dbReference>
<keyword evidence="3 10" id="KW-0507">mRNA processing</keyword>
<comment type="subunit">
    <text evidence="10">LSm subunits form a heteromer with a doughnut shape.</text>
</comment>
<comment type="caution">
    <text evidence="12">The sequence shown here is derived from an EMBL/GenBank/DDBJ whole genome shotgun (WGS) entry which is preliminary data.</text>
</comment>
<evidence type="ECO:0000256" key="8">
    <source>
        <dbReference type="ARBA" id="ARBA00023274"/>
    </source>
</evidence>
<evidence type="ECO:0000256" key="4">
    <source>
        <dbReference type="ARBA" id="ARBA00022728"/>
    </source>
</evidence>
<dbReference type="VEuPathDB" id="FungiDB:PV10_00964"/>
<dbReference type="GO" id="GO:0005681">
    <property type="term" value="C:spliceosomal complex"/>
    <property type="evidence" value="ECO:0007669"/>
    <property type="project" value="UniProtKB-UniRule"/>
</dbReference>
<evidence type="ECO:0000313" key="13">
    <source>
        <dbReference type="Proteomes" id="UP000288859"/>
    </source>
</evidence>
<proteinExistence type="inferred from homology"/>
<evidence type="ECO:0000259" key="11">
    <source>
        <dbReference type="PROSITE" id="PS52002"/>
    </source>
</evidence>
<dbReference type="SUPFAM" id="SSF50182">
    <property type="entry name" value="Sm-like ribonucleoproteins"/>
    <property type="match status" value="1"/>
</dbReference>
<evidence type="ECO:0000256" key="6">
    <source>
        <dbReference type="ARBA" id="ARBA00023187"/>
    </source>
</evidence>
<dbReference type="InterPro" id="IPR001163">
    <property type="entry name" value="Sm_dom_euk/arc"/>
</dbReference>
<evidence type="ECO:0000256" key="3">
    <source>
        <dbReference type="ARBA" id="ARBA00022664"/>
    </source>
</evidence>
<dbReference type="InterPro" id="IPR034101">
    <property type="entry name" value="Lsm4"/>
</dbReference>
<evidence type="ECO:0000256" key="9">
    <source>
        <dbReference type="ARBA" id="ARBA00025892"/>
    </source>
</evidence>
<keyword evidence="5 10" id="KW-0694">RNA-binding</keyword>
<comment type="subunit">
    <text evidence="9">Component of the heptameric LSM1-LSM7 complex, which consists of LSM1, LSM2, LSM3, LSM4, LSM5, LSM6 and LSM7. Component of the heptameric LSM2-LSM8 complex, which consists of LSM2, LSM3, LSM4, LSM5, LSM6, LSM7 and LSM8. The LSm subunits form a seven-membered ring structure with a doughnut shape.</text>
</comment>
<dbReference type="CDD" id="cd01723">
    <property type="entry name" value="LSm4"/>
    <property type="match status" value="1"/>
</dbReference>
<dbReference type="InterPro" id="IPR047575">
    <property type="entry name" value="Sm"/>
</dbReference>
<keyword evidence="8 10" id="KW-0687">Ribonucleoprotein</keyword>
<comment type="subcellular location">
    <subcellularLocation>
        <location evidence="1 10">Nucleus</location>
    </subcellularLocation>
</comment>
<comment type="function">
    <text evidence="10">Binds specifically to the 3'-terminal U-tract of U6 snRNA.</text>
</comment>
<reference evidence="12 13" key="1">
    <citation type="submission" date="2017-03" db="EMBL/GenBank/DDBJ databases">
        <title>Genomes of endolithic fungi from Antarctica.</title>
        <authorList>
            <person name="Coleine C."/>
            <person name="Masonjones S."/>
            <person name="Stajich J.E."/>
        </authorList>
    </citation>
    <scope>NUCLEOTIDE SEQUENCE [LARGE SCALE GENOMIC DNA]</scope>
    <source>
        <strain evidence="12 13">CCFEE 6314</strain>
    </source>
</reference>
<dbReference type="OrthoDB" id="747253at2759"/>
<keyword evidence="6 10" id="KW-0508">mRNA splicing</keyword>
<dbReference type="FunFam" id="2.30.30.100:FF:000024">
    <property type="entry name" value="U6 snRNA-associated Sm-like protein LSm4"/>
    <property type="match status" value="1"/>
</dbReference>
<protein>
    <recommendedName>
        <fullName evidence="10">LSM complex subunit LSM4</fullName>
    </recommendedName>
</protein>
<dbReference type="GO" id="GO:0000956">
    <property type="term" value="P:nuclear-transcribed mRNA catabolic process"/>
    <property type="evidence" value="ECO:0007669"/>
    <property type="project" value="UniProtKB-UniRule"/>
</dbReference>
<dbReference type="PROSITE" id="PS52002">
    <property type="entry name" value="SM"/>
    <property type="match status" value="1"/>
</dbReference>
<feature type="domain" description="Sm" evidence="11">
    <location>
        <begin position="2"/>
        <end position="75"/>
    </location>
</feature>
<dbReference type="InterPro" id="IPR027141">
    <property type="entry name" value="LSm4/Sm_D1/D3"/>
</dbReference>
<dbReference type="Pfam" id="PF01423">
    <property type="entry name" value="LSM"/>
    <property type="match status" value="1"/>
</dbReference>
<dbReference type="EMBL" id="NAJM01000042">
    <property type="protein sequence ID" value="RVX67971.1"/>
    <property type="molecule type" value="Genomic_DNA"/>
</dbReference>
<evidence type="ECO:0000256" key="2">
    <source>
        <dbReference type="ARBA" id="ARBA00006850"/>
    </source>
</evidence>
<evidence type="ECO:0000256" key="1">
    <source>
        <dbReference type="ARBA" id="ARBA00004123"/>
    </source>
</evidence>
<name>A0A438MW54_EXOME</name>
<accession>A0A438MW54</accession>
<comment type="similarity">
    <text evidence="2 10">Belongs to the snRNP Sm proteins family.</text>
</comment>
<evidence type="ECO:0000256" key="7">
    <source>
        <dbReference type="ARBA" id="ARBA00023242"/>
    </source>
</evidence>
<dbReference type="GO" id="GO:0003723">
    <property type="term" value="F:RNA binding"/>
    <property type="evidence" value="ECO:0007669"/>
    <property type="project" value="UniProtKB-KW"/>
</dbReference>
<evidence type="ECO:0000313" key="12">
    <source>
        <dbReference type="EMBL" id="RVX67971.1"/>
    </source>
</evidence>
<sequence length="148" mass="16352">MLPLGLLTAAQGHPMLVELKNGETLNGHLVNCDTWMNLTLKEVVQTSPEGDRFFRLAEVYVRGNNIKYLRAVEEVDIVVIRVGEVTVGEAKVVEDVVGEEEEVRIEGFRPHAIFHSGLVLFNRALIAALPISEQAPPIGRKAEASRIN</sequence>